<keyword evidence="3" id="KW-0808">Transferase</keyword>
<dbReference type="InterPro" id="IPR028098">
    <property type="entry name" value="Glyco_trans_4-like_N"/>
</dbReference>
<dbReference type="STRING" id="1618337.UT28_C0001G0809"/>
<evidence type="ECO:0000259" key="2">
    <source>
        <dbReference type="Pfam" id="PF13439"/>
    </source>
</evidence>
<organism evidence="3 4">
    <name type="scientific">Berkelbacteria bacterium GW2011_GWE1_39_12</name>
    <dbReference type="NCBI Taxonomy" id="1618337"/>
    <lineage>
        <taxon>Bacteria</taxon>
        <taxon>Candidatus Berkelbacteria</taxon>
    </lineage>
</organism>
<dbReference type="EMBL" id="CP011213">
    <property type="protein sequence ID" value="AKM82588.1"/>
    <property type="molecule type" value="Genomic_DNA"/>
</dbReference>
<name>A0A0G4B591_9BACT</name>
<dbReference type="EC" id="2.4.1.-" evidence="3"/>
<dbReference type="AlphaFoldDB" id="A0A0G4B591"/>
<gene>
    <name evidence="3" type="primary">mgtA</name>
    <name evidence="3" type="ORF">UT28_C0001G0809</name>
</gene>
<accession>A0A0G4B591</accession>
<dbReference type="PANTHER" id="PTHR45947">
    <property type="entry name" value="SULFOQUINOVOSYL TRANSFERASE SQD2"/>
    <property type="match status" value="1"/>
</dbReference>
<dbReference type="KEGG" id="bbgw:UT28_C0001G0809"/>
<reference evidence="3 4" key="1">
    <citation type="journal article" date="2015" name="Nature">
        <title>rRNA introns, odd ribosomes, and small enigmatic genomes across a large radiation of phyla.</title>
        <authorList>
            <person name="Brown C.T."/>
            <person name="Hug L.A."/>
            <person name="Thomas B.C."/>
            <person name="Sharon I."/>
            <person name="Castelle C.J."/>
            <person name="Singh A."/>
            <person name="Wilkins M.J."/>
            <person name="Williams K.H."/>
            <person name="Banfield J.F."/>
        </authorList>
    </citation>
    <scope>NUCLEOTIDE SEQUENCE [LARGE SCALE GENOMIC DNA]</scope>
</reference>
<proteinExistence type="predicted"/>
<evidence type="ECO:0000313" key="4">
    <source>
        <dbReference type="Proteomes" id="UP000035648"/>
    </source>
</evidence>
<dbReference type="Gene3D" id="3.40.50.2000">
    <property type="entry name" value="Glycogen Phosphorylase B"/>
    <property type="match status" value="2"/>
</dbReference>
<protein>
    <submittedName>
        <fullName evidence="3">GDP-mannose-dependent alpha-mannosyltransferase MgtA</fullName>
        <ecNumber evidence="3">2.4.1.-</ecNumber>
    </submittedName>
</protein>
<evidence type="ECO:0000313" key="3">
    <source>
        <dbReference type="EMBL" id="AKM82588.1"/>
    </source>
</evidence>
<dbReference type="Pfam" id="PF13439">
    <property type="entry name" value="Glyco_transf_4"/>
    <property type="match status" value="1"/>
</dbReference>
<dbReference type="InterPro" id="IPR001296">
    <property type="entry name" value="Glyco_trans_1"/>
</dbReference>
<dbReference type="InterPro" id="IPR050194">
    <property type="entry name" value="Glycosyltransferase_grp1"/>
</dbReference>
<dbReference type="PANTHER" id="PTHR45947:SF3">
    <property type="entry name" value="SULFOQUINOVOSYL TRANSFERASE SQD2"/>
    <property type="match status" value="1"/>
</dbReference>
<evidence type="ECO:0000259" key="1">
    <source>
        <dbReference type="Pfam" id="PF00534"/>
    </source>
</evidence>
<feature type="domain" description="Glycosyl transferase family 1" evidence="1">
    <location>
        <begin position="189"/>
        <end position="356"/>
    </location>
</feature>
<feature type="domain" description="Glycosyltransferase subfamily 4-like N-terminal" evidence="2">
    <location>
        <begin position="15"/>
        <end position="181"/>
    </location>
</feature>
<keyword evidence="3" id="KW-0328">Glycosyltransferase</keyword>
<sequence>MKIGIVSECFDPTLNGVTVSIHAFEDILEKNNEIYILAPETSGFTDTQSNIFRYPSSTLFGPKDYPIAFPIFAPSITKRAKALGLDIIHAQHSLGMLSAMGRHLADDLDIPIVHTYHTLLEEYVHWKIGSPIGKWFVKRRSTDFCNQCDQIVTPSEAMKKIILGYGVKTPIETIPTGIDLSEFQNPFSRDELFQQWGVPKGKKLLLYLSRVAKEKNLDFLLEVIKRLVKSRNDFHLILVGGGKELPIYQKKVSQMGLDHAITFTDKQEKEKANRFFGAADIFVFPSTSETQGIVISEAMAAGMPAVAVNKMGPSNIIKDQVDGYLCDLNLDQFIGRIESLLNDDNLRLKLGAAARENAKEYSKEASASKMEKLYERTIANYHCS</sequence>
<dbReference type="SUPFAM" id="SSF53756">
    <property type="entry name" value="UDP-Glycosyltransferase/glycogen phosphorylase"/>
    <property type="match status" value="1"/>
</dbReference>
<dbReference type="Pfam" id="PF00534">
    <property type="entry name" value="Glycos_transf_1"/>
    <property type="match status" value="1"/>
</dbReference>
<dbReference type="GO" id="GO:0016757">
    <property type="term" value="F:glycosyltransferase activity"/>
    <property type="evidence" value="ECO:0007669"/>
    <property type="project" value="UniProtKB-KW"/>
</dbReference>
<dbReference type="Proteomes" id="UP000035648">
    <property type="component" value="Chromosome"/>
</dbReference>